<dbReference type="EMBL" id="VIEB01000493">
    <property type="protein sequence ID" value="TQD89031.1"/>
    <property type="molecule type" value="Genomic_DNA"/>
</dbReference>
<reference evidence="2 3" key="1">
    <citation type="journal article" date="2019" name="G3 (Bethesda)">
        <title>Sequencing of a Wild Apple (Malus baccata) Genome Unravels the Differences Between Cultivated and Wild Apple Species Regarding Disease Resistance and Cold Tolerance.</title>
        <authorList>
            <person name="Chen X."/>
        </authorList>
    </citation>
    <scope>NUCLEOTIDE SEQUENCE [LARGE SCALE GENOMIC DNA]</scope>
    <source>
        <strain evidence="3">cv. Shandingzi</strain>
        <tissue evidence="2">Leaves</tissue>
    </source>
</reference>
<gene>
    <name evidence="2" type="ORF">C1H46_025422</name>
</gene>
<comment type="caution">
    <text evidence="2">The sequence shown here is derived from an EMBL/GenBank/DDBJ whole genome shotgun (WGS) entry which is preliminary data.</text>
</comment>
<feature type="region of interest" description="Disordered" evidence="1">
    <location>
        <begin position="24"/>
        <end position="75"/>
    </location>
</feature>
<dbReference type="Proteomes" id="UP000315295">
    <property type="component" value="Unassembled WGS sequence"/>
</dbReference>
<name>A0A540LRC1_MALBA</name>
<keyword evidence="3" id="KW-1185">Reference proteome</keyword>
<protein>
    <submittedName>
        <fullName evidence="2">Uncharacterized protein</fullName>
    </submittedName>
</protein>
<accession>A0A540LRC1</accession>
<evidence type="ECO:0000313" key="2">
    <source>
        <dbReference type="EMBL" id="TQD89031.1"/>
    </source>
</evidence>
<dbReference type="AlphaFoldDB" id="A0A540LRC1"/>
<proteinExistence type="predicted"/>
<organism evidence="2 3">
    <name type="scientific">Malus baccata</name>
    <name type="common">Siberian crab apple</name>
    <name type="synonym">Pyrus baccata</name>
    <dbReference type="NCBI Taxonomy" id="106549"/>
    <lineage>
        <taxon>Eukaryota</taxon>
        <taxon>Viridiplantae</taxon>
        <taxon>Streptophyta</taxon>
        <taxon>Embryophyta</taxon>
        <taxon>Tracheophyta</taxon>
        <taxon>Spermatophyta</taxon>
        <taxon>Magnoliopsida</taxon>
        <taxon>eudicotyledons</taxon>
        <taxon>Gunneridae</taxon>
        <taxon>Pentapetalae</taxon>
        <taxon>rosids</taxon>
        <taxon>fabids</taxon>
        <taxon>Rosales</taxon>
        <taxon>Rosaceae</taxon>
        <taxon>Amygdaloideae</taxon>
        <taxon>Maleae</taxon>
        <taxon>Malus</taxon>
    </lineage>
</organism>
<evidence type="ECO:0000313" key="3">
    <source>
        <dbReference type="Proteomes" id="UP000315295"/>
    </source>
</evidence>
<sequence length="108" mass="13146">MERLTGDLRSEPFHHMNWSLHQLQGQLHHHRHAQTARAYARQQQSATDHRHHDGTTHNTSNKSDHKFKIQSTEQSVNHNLRYQDEMRWSIKLQIENFREKSMNWREEE</sequence>
<evidence type="ECO:0000256" key="1">
    <source>
        <dbReference type="SAM" id="MobiDB-lite"/>
    </source>
</evidence>
<feature type="compositionally biased region" description="Low complexity" evidence="1">
    <location>
        <begin position="35"/>
        <end position="44"/>
    </location>
</feature>